<accession>A0A1J0ACI7</accession>
<reference evidence="3 4" key="1">
    <citation type="submission" date="2016-10" db="EMBL/GenBank/DDBJ databases">
        <title>Description of Gloeomargarita lithophora gen. nov., sp. nov., a thylakoid-bearing basal-branching cyanobacterium with intracellular carbonates, and proposal for Gloeomargaritales ord. nov.</title>
        <authorList>
            <person name="Moreira D."/>
            <person name="Tavera R."/>
            <person name="Benzerara K."/>
            <person name="Skouri-Panet F."/>
            <person name="Couradeau E."/>
            <person name="Gerard E."/>
            <person name="Loussert C."/>
            <person name="Novelo E."/>
            <person name="Zivanovic Y."/>
            <person name="Lopez-Garcia P."/>
        </authorList>
    </citation>
    <scope>NUCLEOTIDE SEQUENCE [LARGE SCALE GENOMIC DNA]</scope>
    <source>
        <strain evidence="3 4">D10</strain>
    </source>
</reference>
<evidence type="ECO:0000256" key="2">
    <source>
        <dbReference type="SAM" id="MobiDB-lite"/>
    </source>
</evidence>
<evidence type="ECO:0000256" key="1">
    <source>
        <dbReference type="SAM" id="Coils"/>
    </source>
</evidence>
<name>A0A1J0ACI7_9CYAN</name>
<sequence length="199" mass="22718">MSVQQEHTFTPIPGFNLADITLEPVPESPSDLHTELATLRAQAECLLQELQMCQHTANEQQRLIETLATQLQQSQQQAHHLEQNQSFQQKRLQEQEAALIQEQQHRQELEGRFYRQQQENLQLRQLLRTHAPNTDWEPQARLYQDPIPPWQVVSADTVEPELTNSEPTALMEPPPATPVTPASGKKNAVHLPLLPSLRG</sequence>
<feature type="region of interest" description="Disordered" evidence="2">
    <location>
        <begin position="159"/>
        <end position="199"/>
    </location>
</feature>
<protein>
    <submittedName>
        <fullName evidence="3">Uncharacterized protein</fullName>
    </submittedName>
</protein>
<dbReference type="AlphaFoldDB" id="A0A1J0ACI7"/>
<dbReference type="RefSeq" id="WP_071454197.1">
    <property type="nucleotide sequence ID" value="NZ_CP017675.1"/>
</dbReference>
<proteinExistence type="predicted"/>
<organism evidence="3 4">
    <name type="scientific">Gloeomargarita lithophora Alchichica-D10</name>
    <dbReference type="NCBI Taxonomy" id="1188229"/>
    <lineage>
        <taxon>Bacteria</taxon>
        <taxon>Bacillati</taxon>
        <taxon>Cyanobacteriota</taxon>
        <taxon>Cyanophyceae</taxon>
        <taxon>Gloeomargaritales</taxon>
        <taxon>Gloeomargaritaceae</taxon>
        <taxon>Gloeomargarita</taxon>
    </lineage>
</organism>
<dbReference type="Proteomes" id="UP000180235">
    <property type="component" value="Chromosome"/>
</dbReference>
<evidence type="ECO:0000313" key="4">
    <source>
        <dbReference type="Proteomes" id="UP000180235"/>
    </source>
</evidence>
<gene>
    <name evidence="3" type="ORF">GlitD10_1321</name>
</gene>
<feature type="coiled-coil region" evidence="1">
    <location>
        <begin position="57"/>
        <end position="112"/>
    </location>
</feature>
<dbReference type="KEGG" id="glt:GlitD10_1321"/>
<keyword evidence="1" id="KW-0175">Coiled coil</keyword>
<keyword evidence="4" id="KW-1185">Reference proteome</keyword>
<evidence type="ECO:0000313" key="3">
    <source>
        <dbReference type="EMBL" id="APB33642.1"/>
    </source>
</evidence>
<dbReference type="EMBL" id="CP017675">
    <property type="protein sequence ID" value="APB33642.1"/>
    <property type="molecule type" value="Genomic_DNA"/>
</dbReference>